<accession>A0A9D1LNU8</accession>
<keyword evidence="3 9" id="KW-0347">Helicase</keyword>
<evidence type="ECO:0000259" key="11">
    <source>
        <dbReference type="PROSITE" id="PS51217"/>
    </source>
</evidence>
<dbReference type="InterPro" id="IPR011335">
    <property type="entry name" value="Restrct_endonuc-II-like"/>
</dbReference>
<dbReference type="GO" id="GO:0005524">
    <property type="term" value="F:ATP binding"/>
    <property type="evidence" value="ECO:0007669"/>
    <property type="project" value="UniProtKB-UniRule"/>
</dbReference>
<dbReference type="GO" id="GO:0016787">
    <property type="term" value="F:hydrolase activity"/>
    <property type="evidence" value="ECO:0007669"/>
    <property type="project" value="UniProtKB-UniRule"/>
</dbReference>
<comment type="catalytic activity">
    <reaction evidence="8">
        <text>ATP + H2O = ADP + phosphate + H(+)</text>
        <dbReference type="Rhea" id="RHEA:13065"/>
        <dbReference type="ChEBI" id="CHEBI:15377"/>
        <dbReference type="ChEBI" id="CHEBI:15378"/>
        <dbReference type="ChEBI" id="CHEBI:30616"/>
        <dbReference type="ChEBI" id="CHEBI:43474"/>
        <dbReference type="ChEBI" id="CHEBI:456216"/>
        <dbReference type="EC" id="5.6.2.4"/>
    </reaction>
</comment>
<dbReference type="SUPFAM" id="SSF52980">
    <property type="entry name" value="Restriction endonuclease-like"/>
    <property type="match status" value="1"/>
</dbReference>
<dbReference type="Proteomes" id="UP000824070">
    <property type="component" value="Unassembled WGS sequence"/>
</dbReference>
<dbReference type="PROSITE" id="PS51198">
    <property type="entry name" value="UVRD_HELICASE_ATP_BIND"/>
    <property type="match status" value="1"/>
</dbReference>
<evidence type="ECO:0000256" key="2">
    <source>
        <dbReference type="ARBA" id="ARBA00022801"/>
    </source>
</evidence>
<name>A0A9D1LNU8_9FIRM</name>
<evidence type="ECO:0000256" key="9">
    <source>
        <dbReference type="PROSITE-ProRule" id="PRU00560"/>
    </source>
</evidence>
<keyword evidence="4 9" id="KW-0067">ATP-binding</keyword>
<dbReference type="GO" id="GO:0000725">
    <property type="term" value="P:recombinational repair"/>
    <property type="evidence" value="ECO:0007669"/>
    <property type="project" value="TreeGrafter"/>
</dbReference>
<dbReference type="Pfam" id="PF00580">
    <property type="entry name" value="UvrD-helicase"/>
    <property type="match status" value="1"/>
</dbReference>
<dbReference type="Pfam" id="PF13361">
    <property type="entry name" value="UvrD_C"/>
    <property type="match status" value="1"/>
</dbReference>
<comment type="catalytic activity">
    <reaction evidence="6">
        <text>Couples ATP hydrolysis with the unwinding of duplex DNA by translocating in the 3'-5' direction.</text>
        <dbReference type="EC" id="5.6.2.4"/>
    </reaction>
</comment>
<evidence type="ECO:0000256" key="1">
    <source>
        <dbReference type="ARBA" id="ARBA00022741"/>
    </source>
</evidence>
<dbReference type="SUPFAM" id="SSF52540">
    <property type="entry name" value="P-loop containing nucleoside triphosphate hydrolases"/>
    <property type="match status" value="1"/>
</dbReference>
<keyword evidence="5" id="KW-0413">Isomerase</keyword>
<comment type="caution">
    <text evidence="12">The sequence shown here is derived from an EMBL/GenBank/DDBJ whole genome shotgun (WGS) entry which is preliminary data.</text>
</comment>
<keyword evidence="2 9" id="KW-0378">Hydrolase</keyword>
<feature type="domain" description="UvrD-like helicase C-terminal" evidence="11">
    <location>
        <begin position="434"/>
        <end position="730"/>
    </location>
</feature>
<dbReference type="AlphaFoldDB" id="A0A9D1LNU8"/>
<evidence type="ECO:0000256" key="3">
    <source>
        <dbReference type="ARBA" id="ARBA00022806"/>
    </source>
</evidence>
<dbReference type="EMBL" id="DVMV01000024">
    <property type="protein sequence ID" value="HIU45344.1"/>
    <property type="molecule type" value="Genomic_DNA"/>
</dbReference>
<dbReference type="EC" id="5.6.2.4" evidence="7"/>
<dbReference type="PANTHER" id="PTHR11070">
    <property type="entry name" value="UVRD / RECB / PCRA DNA HELICASE FAMILY MEMBER"/>
    <property type="match status" value="1"/>
</dbReference>
<dbReference type="GO" id="GO:0043138">
    <property type="term" value="F:3'-5' DNA helicase activity"/>
    <property type="evidence" value="ECO:0007669"/>
    <property type="project" value="UniProtKB-EC"/>
</dbReference>
<dbReference type="Gene3D" id="3.40.50.300">
    <property type="entry name" value="P-loop containing nucleotide triphosphate hydrolases"/>
    <property type="match status" value="4"/>
</dbReference>
<evidence type="ECO:0000256" key="5">
    <source>
        <dbReference type="ARBA" id="ARBA00023235"/>
    </source>
</evidence>
<keyword evidence="1 9" id="KW-0547">Nucleotide-binding</keyword>
<evidence type="ECO:0000313" key="13">
    <source>
        <dbReference type="Proteomes" id="UP000824070"/>
    </source>
</evidence>
<evidence type="ECO:0000259" key="10">
    <source>
        <dbReference type="PROSITE" id="PS51198"/>
    </source>
</evidence>
<proteinExistence type="predicted"/>
<organism evidence="12 13">
    <name type="scientific">Candidatus Alloenteromonas pullicola</name>
    <dbReference type="NCBI Taxonomy" id="2840784"/>
    <lineage>
        <taxon>Bacteria</taxon>
        <taxon>Bacillati</taxon>
        <taxon>Bacillota</taxon>
        <taxon>Bacillota incertae sedis</taxon>
        <taxon>Candidatus Alloenteromonas</taxon>
    </lineage>
</organism>
<feature type="domain" description="UvrD-like helicase ATP-binding" evidence="10">
    <location>
        <begin position="1"/>
        <end position="432"/>
    </location>
</feature>
<evidence type="ECO:0000256" key="6">
    <source>
        <dbReference type="ARBA" id="ARBA00034617"/>
    </source>
</evidence>
<gene>
    <name evidence="12" type="ORF">IAC52_03490</name>
</gene>
<dbReference type="GO" id="GO:0003677">
    <property type="term" value="F:DNA binding"/>
    <property type="evidence" value="ECO:0007669"/>
    <property type="project" value="InterPro"/>
</dbReference>
<sequence length="1020" mass="113591">MKPTSKQQEAIDFVYGNCLVSAGAGSGKTETLSERALHLVEGKHCTPKQLLVLTFTEKAAAEMKERIRGKIASSSHPEVRAMADEVEQASICTFDSFANSLLMEHYEEAGLPLPPSIQDEFLFKTEERRIFDELVERLSKKAIGGEADGFRDFCSIYCRSSFDTLYRYVNALLSLGELSGDKDAFLATYGEKYLSEGFVASKVKDYREYGKSLLRDCLSLAPLYANMNGSSTSDRDVEDIKKVLDTFESLKPGESVGFFTGLRRATPKELNPEDKAIRSVVSAEYKQACALLSGSDEDLVKQQLEALALMRPVLELTEELNDRLDSYKRENSAFTFSDVAYFARKVASIPEIKKQLQDKYRFIMVDEFQDTSNLQMELLKEIAHDNLFCVGDIKQSIYRFRNANPDLFLSMMEDCEQGNGTLISLDDNFRSRPQIINGLNAMFSSFMSKDFGGVDYSNGQALNPGAAYYDASSSPIHGFALMEYDPSIGNQFEEMARAIGEDIKSIVASKAQVACFKDGQPATRDADYSDFAILVSRKNSLPVIMKVFSKMHIPFSPTIDSSTSGTESFLSACSLVELLDCLARGDESSFAFKSSALGLQRSYLCPDFDDEAIHELARKNDLKSLPIVARIKSIMPALRGLPVQDALQNAFDWLGFYDNLAYVDKRRENLQALSFLLSLASSFDSSLQGFSEFAAFLRDSDKSEAKVKVSSPSEKLFPCVKGMSVHASKGLEFTYVYLADLERSYAKGGGGAKIVSSEEYGLLPSKPFGSATFLQTLTEDTERKKAISEKIRLLYVAITRAKERLTFVRAKPEGKGPYGGLARFAKSDADIVDLMAAKFRFLPPFPSSQGTASGALAKRIDPNGFFRQLPNLNMKVSEPRASYSRGQAEKSFATLLSGTDLHKALELTSFTRKAPAEGISESMRRKIETVLRLPIFDRSSEAEEYHEYRFKDQDGNSGVVDMFLDYPDHIDLFDFKSYSLDDEAYIAQVLGYKKSIERIFGKKVEAYLLSVERGVVKKVS</sequence>
<dbReference type="InterPro" id="IPR014017">
    <property type="entry name" value="DNA_helicase_UvrD-like_C"/>
</dbReference>
<reference evidence="12" key="2">
    <citation type="journal article" date="2021" name="PeerJ">
        <title>Extensive microbial diversity within the chicken gut microbiome revealed by metagenomics and culture.</title>
        <authorList>
            <person name="Gilroy R."/>
            <person name="Ravi A."/>
            <person name="Getino M."/>
            <person name="Pursley I."/>
            <person name="Horton D.L."/>
            <person name="Alikhan N.F."/>
            <person name="Baker D."/>
            <person name="Gharbi K."/>
            <person name="Hall N."/>
            <person name="Watson M."/>
            <person name="Adriaenssens E.M."/>
            <person name="Foster-Nyarko E."/>
            <person name="Jarju S."/>
            <person name="Secka A."/>
            <person name="Antonio M."/>
            <person name="Oren A."/>
            <person name="Chaudhuri R.R."/>
            <person name="La Ragione R."/>
            <person name="Hildebrand F."/>
            <person name="Pallen M.J."/>
        </authorList>
    </citation>
    <scope>NUCLEOTIDE SEQUENCE</scope>
    <source>
        <strain evidence="12">ChiGjej1B1-22543</strain>
    </source>
</reference>
<evidence type="ECO:0000256" key="4">
    <source>
        <dbReference type="ARBA" id="ARBA00022840"/>
    </source>
</evidence>
<dbReference type="InterPro" id="IPR014016">
    <property type="entry name" value="UvrD-like_ATP-bd"/>
</dbReference>
<protein>
    <recommendedName>
        <fullName evidence="7">DNA 3'-5' helicase</fullName>
        <ecNumber evidence="7">5.6.2.4</ecNumber>
    </recommendedName>
</protein>
<dbReference type="InterPro" id="IPR000212">
    <property type="entry name" value="DNA_helicase_UvrD/REP"/>
</dbReference>
<dbReference type="CDD" id="cd17932">
    <property type="entry name" value="DEXQc_UvrD"/>
    <property type="match status" value="1"/>
</dbReference>
<dbReference type="GO" id="GO:0005829">
    <property type="term" value="C:cytosol"/>
    <property type="evidence" value="ECO:0007669"/>
    <property type="project" value="TreeGrafter"/>
</dbReference>
<evidence type="ECO:0000313" key="12">
    <source>
        <dbReference type="EMBL" id="HIU45344.1"/>
    </source>
</evidence>
<reference evidence="12" key="1">
    <citation type="submission" date="2020-10" db="EMBL/GenBank/DDBJ databases">
        <authorList>
            <person name="Gilroy R."/>
        </authorList>
    </citation>
    <scope>NUCLEOTIDE SEQUENCE</scope>
    <source>
        <strain evidence="12">ChiGjej1B1-22543</strain>
    </source>
</reference>
<evidence type="ECO:0000256" key="8">
    <source>
        <dbReference type="ARBA" id="ARBA00048988"/>
    </source>
</evidence>
<evidence type="ECO:0000256" key="7">
    <source>
        <dbReference type="ARBA" id="ARBA00034808"/>
    </source>
</evidence>
<dbReference type="InterPro" id="IPR027417">
    <property type="entry name" value="P-loop_NTPase"/>
</dbReference>
<dbReference type="PROSITE" id="PS51217">
    <property type="entry name" value="UVRD_HELICASE_CTER"/>
    <property type="match status" value="1"/>
</dbReference>
<dbReference type="PANTHER" id="PTHR11070:SF67">
    <property type="entry name" value="DNA 3'-5' HELICASE"/>
    <property type="match status" value="1"/>
</dbReference>
<feature type="binding site" evidence="9">
    <location>
        <begin position="22"/>
        <end position="29"/>
    </location>
    <ligand>
        <name>ATP</name>
        <dbReference type="ChEBI" id="CHEBI:30616"/>
    </ligand>
</feature>